<accession>A0A4V2YR83</accession>
<evidence type="ECO:0000256" key="4">
    <source>
        <dbReference type="ARBA" id="ARBA00023163"/>
    </source>
</evidence>
<sequence>MLDVPRLRLLRAVVATGSVRAAAEALGYTPSAVSQQLAALQRETGLRLLDRAGRGIEPTTAGRTLAAESEPLFEALTRLEGLVGDLRAGRVGSLSIGYFASAGAAWLPPVVAALQAEFPELRLDLRMTEVKLPDSYEPDVDIFVERPEWTPPAGSDVRHLVDDPYLAVVRADDPLAARGEVPLAELAGRRWIDNDLNDGACRRVLLRACAEAGFSPEFAVETHDYHTAIPFVATGIGLTVVPELGIRDLPPGVTTLRIVAPAPVRRIHVAVRKSAAQHPAALRAADLLGEVVGGAARG</sequence>
<dbReference type="InterPro" id="IPR036388">
    <property type="entry name" value="WH-like_DNA-bd_sf"/>
</dbReference>
<dbReference type="Gene3D" id="1.10.10.10">
    <property type="entry name" value="Winged helix-like DNA-binding domain superfamily/Winged helix DNA-binding domain"/>
    <property type="match status" value="1"/>
</dbReference>
<name>A0A4V2YR83_9ACTN</name>
<dbReference type="SUPFAM" id="SSF53850">
    <property type="entry name" value="Periplasmic binding protein-like II"/>
    <property type="match status" value="1"/>
</dbReference>
<dbReference type="Proteomes" id="UP000295217">
    <property type="component" value="Unassembled WGS sequence"/>
</dbReference>
<evidence type="ECO:0000256" key="1">
    <source>
        <dbReference type="ARBA" id="ARBA00009437"/>
    </source>
</evidence>
<dbReference type="AlphaFoldDB" id="A0A4V2YR83"/>
<evidence type="ECO:0000313" key="7">
    <source>
        <dbReference type="Proteomes" id="UP000295217"/>
    </source>
</evidence>
<dbReference type="GO" id="GO:0032993">
    <property type="term" value="C:protein-DNA complex"/>
    <property type="evidence" value="ECO:0007669"/>
    <property type="project" value="TreeGrafter"/>
</dbReference>
<proteinExistence type="inferred from homology"/>
<dbReference type="RefSeq" id="WP_132107436.1">
    <property type="nucleotide sequence ID" value="NZ_SMLB01000060.1"/>
</dbReference>
<comment type="similarity">
    <text evidence="1">Belongs to the LysR transcriptional regulatory family.</text>
</comment>
<dbReference type="SUPFAM" id="SSF46785">
    <property type="entry name" value="Winged helix' DNA-binding domain"/>
    <property type="match status" value="1"/>
</dbReference>
<dbReference type="PROSITE" id="PS50931">
    <property type="entry name" value="HTH_LYSR"/>
    <property type="match status" value="1"/>
</dbReference>
<dbReference type="GO" id="GO:0003677">
    <property type="term" value="F:DNA binding"/>
    <property type="evidence" value="ECO:0007669"/>
    <property type="project" value="UniProtKB-KW"/>
</dbReference>
<evidence type="ECO:0000259" key="5">
    <source>
        <dbReference type="PROSITE" id="PS50931"/>
    </source>
</evidence>
<evidence type="ECO:0000256" key="2">
    <source>
        <dbReference type="ARBA" id="ARBA00023015"/>
    </source>
</evidence>
<keyword evidence="7" id="KW-1185">Reference proteome</keyword>
<dbReference type="PANTHER" id="PTHR30346">
    <property type="entry name" value="TRANSCRIPTIONAL DUAL REGULATOR HCAR-RELATED"/>
    <property type="match status" value="1"/>
</dbReference>
<keyword evidence="4" id="KW-0804">Transcription</keyword>
<dbReference type="InterPro" id="IPR000847">
    <property type="entry name" value="LysR_HTH_N"/>
</dbReference>
<keyword evidence="2" id="KW-0805">Transcription regulation</keyword>
<keyword evidence="3" id="KW-0238">DNA-binding</keyword>
<reference evidence="6 7" key="1">
    <citation type="submission" date="2019-02" db="EMBL/GenBank/DDBJ databases">
        <title>Draft genome sequences of novel Actinobacteria.</title>
        <authorList>
            <person name="Sahin N."/>
            <person name="Ay H."/>
            <person name="Saygin H."/>
        </authorList>
    </citation>
    <scope>NUCLEOTIDE SEQUENCE [LARGE SCALE GENOMIC DNA]</scope>
    <source>
        <strain evidence="6 7">8K307</strain>
    </source>
</reference>
<dbReference type="Pfam" id="PF00126">
    <property type="entry name" value="HTH_1"/>
    <property type="match status" value="1"/>
</dbReference>
<evidence type="ECO:0000313" key="6">
    <source>
        <dbReference type="EMBL" id="TDD64897.1"/>
    </source>
</evidence>
<dbReference type="EMBL" id="SMLB01000060">
    <property type="protein sequence ID" value="TDD64897.1"/>
    <property type="molecule type" value="Genomic_DNA"/>
</dbReference>
<dbReference type="Pfam" id="PF03466">
    <property type="entry name" value="LysR_substrate"/>
    <property type="match status" value="1"/>
</dbReference>
<evidence type="ECO:0000256" key="3">
    <source>
        <dbReference type="ARBA" id="ARBA00023125"/>
    </source>
</evidence>
<dbReference type="InterPro" id="IPR036390">
    <property type="entry name" value="WH_DNA-bd_sf"/>
</dbReference>
<dbReference type="PANTHER" id="PTHR30346:SF29">
    <property type="entry name" value="LYSR SUBSTRATE-BINDING"/>
    <property type="match status" value="1"/>
</dbReference>
<dbReference type="GO" id="GO:0003700">
    <property type="term" value="F:DNA-binding transcription factor activity"/>
    <property type="evidence" value="ECO:0007669"/>
    <property type="project" value="InterPro"/>
</dbReference>
<dbReference type="Gene3D" id="3.40.190.10">
    <property type="entry name" value="Periplasmic binding protein-like II"/>
    <property type="match status" value="2"/>
</dbReference>
<comment type="caution">
    <text evidence="6">The sequence shown here is derived from an EMBL/GenBank/DDBJ whole genome shotgun (WGS) entry which is preliminary data.</text>
</comment>
<dbReference type="OrthoDB" id="4131546at2"/>
<gene>
    <name evidence="6" type="ORF">E1262_26925</name>
</gene>
<dbReference type="InterPro" id="IPR005119">
    <property type="entry name" value="LysR_subst-bd"/>
</dbReference>
<organism evidence="6 7">
    <name type="scientific">Jiangella aurantiaca</name>
    <dbReference type="NCBI Taxonomy" id="2530373"/>
    <lineage>
        <taxon>Bacteria</taxon>
        <taxon>Bacillati</taxon>
        <taxon>Actinomycetota</taxon>
        <taxon>Actinomycetes</taxon>
        <taxon>Jiangellales</taxon>
        <taxon>Jiangellaceae</taxon>
        <taxon>Jiangella</taxon>
    </lineage>
</organism>
<feature type="domain" description="HTH lysR-type" evidence="5">
    <location>
        <begin position="2"/>
        <end position="59"/>
    </location>
</feature>
<protein>
    <submittedName>
        <fullName evidence="6">LysR family transcriptional regulator</fullName>
    </submittedName>
</protein>